<sequence length="157" mass="17605">MPNRADSEECRHFFPNNGADVESPTLSFSSETVQEIANILYSLPGTFSGSLVQHMSRKKYTVETLAERSLASTKTIQRMRNDENYTPKLGTVVAVCIGLQLHPILSGDLIKKSGLAFKYTEEHTAYQFILSTHFRSSIYECNKKLACCGFKSIGREE</sequence>
<dbReference type="KEGG" id="caml:H6X83_13525"/>
<feature type="domain" description="HTH cro/C1-type" evidence="1">
    <location>
        <begin position="55"/>
        <end position="101"/>
    </location>
</feature>
<dbReference type="EMBL" id="CP060696">
    <property type="protein sequence ID" value="QNO17910.1"/>
    <property type="molecule type" value="Genomic_DNA"/>
</dbReference>
<evidence type="ECO:0000259" key="1">
    <source>
        <dbReference type="Pfam" id="PF13443"/>
    </source>
</evidence>
<gene>
    <name evidence="2" type="ORF">H6X83_13525</name>
</gene>
<reference evidence="2 3" key="1">
    <citation type="submission" date="2020-08" db="EMBL/GenBank/DDBJ databases">
        <authorList>
            <person name="Ren C."/>
            <person name="Gu Y."/>
            <person name="Xu Y."/>
        </authorList>
    </citation>
    <scope>NUCLEOTIDE SEQUENCE [LARGE SCALE GENOMIC DNA]</scope>
    <source>
        <strain evidence="2 3">LBM18003</strain>
    </source>
</reference>
<dbReference type="InterPro" id="IPR001387">
    <property type="entry name" value="Cro/C1-type_HTH"/>
</dbReference>
<protein>
    <submittedName>
        <fullName evidence="2">Helix-turn-helix transcriptional regulator</fullName>
    </submittedName>
</protein>
<keyword evidence="3" id="KW-1185">Reference proteome</keyword>
<dbReference type="AlphaFoldDB" id="A0A7G9WGU8"/>
<name>A0A7G9WGU8_9FIRM</name>
<dbReference type="Proteomes" id="UP000516046">
    <property type="component" value="Chromosome"/>
</dbReference>
<evidence type="ECO:0000313" key="2">
    <source>
        <dbReference type="EMBL" id="QNO17910.1"/>
    </source>
</evidence>
<evidence type="ECO:0000313" key="3">
    <source>
        <dbReference type="Proteomes" id="UP000516046"/>
    </source>
</evidence>
<proteinExistence type="predicted"/>
<accession>A0A7G9WGU8</accession>
<organism evidence="2 3">
    <name type="scientific">Caproicibacterium amylolyticum</name>
    <dbReference type="NCBI Taxonomy" id="2766537"/>
    <lineage>
        <taxon>Bacteria</taxon>
        <taxon>Bacillati</taxon>
        <taxon>Bacillota</taxon>
        <taxon>Clostridia</taxon>
        <taxon>Eubacteriales</taxon>
        <taxon>Oscillospiraceae</taxon>
        <taxon>Caproicibacterium</taxon>
    </lineage>
</organism>
<dbReference type="Pfam" id="PF13443">
    <property type="entry name" value="HTH_26"/>
    <property type="match status" value="1"/>
</dbReference>